<proteinExistence type="predicted"/>
<evidence type="ECO:0000313" key="3">
    <source>
        <dbReference type="Proteomes" id="UP000053676"/>
    </source>
</evidence>
<name>W2TXS8_NECAM</name>
<accession>W2TXS8</accession>
<keyword evidence="3" id="KW-1185">Reference proteome</keyword>
<gene>
    <name evidence="2" type="ORF">NECAME_05848</name>
</gene>
<feature type="region of interest" description="Disordered" evidence="1">
    <location>
        <begin position="25"/>
        <end position="75"/>
    </location>
</feature>
<feature type="compositionally biased region" description="Low complexity" evidence="1">
    <location>
        <begin position="44"/>
        <end position="62"/>
    </location>
</feature>
<protein>
    <submittedName>
        <fullName evidence="2">Uncharacterized protein</fullName>
    </submittedName>
</protein>
<sequence length="75" mass="7532">MNVGVGGVGEKNSFNVGAMCSVVQNNNPTNMSSSRVFPSPPPARHLSSSAPSARPADSTPTAVEECLSANGGEDG</sequence>
<dbReference type="KEGG" id="nai:NECAME_05848"/>
<feature type="compositionally biased region" description="Polar residues" evidence="1">
    <location>
        <begin position="25"/>
        <end position="36"/>
    </location>
</feature>
<dbReference type="AlphaFoldDB" id="W2TXS8"/>
<dbReference type="Proteomes" id="UP000053676">
    <property type="component" value="Unassembled WGS sequence"/>
</dbReference>
<organism evidence="2 3">
    <name type="scientific">Necator americanus</name>
    <name type="common">Human hookworm</name>
    <dbReference type="NCBI Taxonomy" id="51031"/>
    <lineage>
        <taxon>Eukaryota</taxon>
        <taxon>Metazoa</taxon>
        <taxon>Ecdysozoa</taxon>
        <taxon>Nematoda</taxon>
        <taxon>Chromadorea</taxon>
        <taxon>Rhabditida</taxon>
        <taxon>Rhabditina</taxon>
        <taxon>Rhabditomorpha</taxon>
        <taxon>Strongyloidea</taxon>
        <taxon>Ancylostomatidae</taxon>
        <taxon>Bunostominae</taxon>
        <taxon>Necator</taxon>
    </lineage>
</organism>
<reference evidence="3" key="1">
    <citation type="journal article" date="2014" name="Nat. Genet.">
        <title>Genome of the human hookworm Necator americanus.</title>
        <authorList>
            <person name="Tang Y.T."/>
            <person name="Gao X."/>
            <person name="Rosa B.A."/>
            <person name="Abubucker S."/>
            <person name="Hallsworth-Pepin K."/>
            <person name="Martin J."/>
            <person name="Tyagi R."/>
            <person name="Heizer E."/>
            <person name="Zhang X."/>
            <person name="Bhonagiri-Palsikar V."/>
            <person name="Minx P."/>
            <person name="Warren W.C."/>
            <person name="Wang Q."/>
            <person name="Zhan B."/>
            <person name="Hotez P.J."/>
            <person name="Sternberg P.W."/>
            <person name="Dougall A."/>
            <person name="Gaze S.T."/>
            <person name="Mulvenna J."/>
            <person name="Sotillo J."/>
            <person name="Ranganathan S."/>
            <person name="Rabelo E.M."/>
            <person name="Wilson R.K."/>
            <person name="Felgner P.L."/>
            <person name="Bethony J."/>
            <person name="Hawdon J.M."/>
            <person name="Gasser R.B."/>
            <person name="Loukas A."/>
            <person name="Mitreva M."/>
        </authorList>
    </citation>
    <scope>NUCLEOTIDE SEQUENCE [LARGE SCALE GENOMIC DNA]</scope>
</reference>
<dbReference type="EMBL" id="KI657512">
    <property type="protein sequence ID" value="ETN86673.1"/>
    <property type="molecule type" value="Genomic_DNA"/>
</dbReference>
<evidence type="ECO:0000313" key="2">
    <source>
        <dbReference type="EMBL" id="ETN86673.1"/>
    </source>
</evidence>
<evidence type="ECO:0000256" key="1">
    <source>
        <dbReference type="SAM" id="MobiDB-lite"/>
    </source>
</evidence>